<dbReference type="PANTHER" id="PTHR40261:SF1">
    <property type="entry name" value="RIESKE DOMAIN-CONTAINING PROTEIN"/>
    <property type="match status" value="1"/>
</dbReference>
<gene>
    <name evidence="7" type="ORF">C436_06824</name>
</gene>
<feature type="region of interest" description="Disordered" evidence="5">
    <location>
        <begin position="1"/>
        <end position="78"/>
    </location>
</feature>
<evidence type="ECO:0000256" key="4">
    <source>
        <dbReference type="ARBA" id="ARBA00023014"/>
    </source>
</evidence>
<dbReference type="CDD" id="cd03467">
    <property type="entry name" value="Rieske"/>
    <property type="match status" value="1"/>
</dbReference>
<proteinExistence type="predicted"/>
<name>M0K3A6_9EURY</name>
<dbReference type="Pfam" id="PF00355">
    <property type="entry name" value="Rieske"/>
    <property type="match status" value="1"/>
</dbReference>
<feature type="compositionally biased region" description="Acidic residues" evidence="5">
    <location>
        <begin position="58"/>
        <end position="71"/>
    </location>
</feature>
<feature type="compositionally biased region" description="Polar residues" evidence="5">
    <location>
        <begin position="45"/>
        <end position="57"/>
    </location>
</feature>
<accession>M0K3A6</accession>
<dbReference type="InterPro" id="IPR036922">
    <property type="entry name" value="Rieske_2Fe-2S_sf"/>
</dbReference>
<dbReference type="EMBL" id="AOLR01000012">
    <property type="protein sequence ID" value="EMA14589.1"/>
    <property type="molecule type" value="Genomic_DNA"/>
</dbReference>
<evidence type="ECO:0000256" key="1">
    <source>
        <dbReference type="ARBA" id="ARBA00022714"/>
    </source>
</evidence>
<protein>
    <recommendedName>
        <fullName evidence="6">Rieske domain-containing protein</fullName>
    </recommendedName>
</protein>
<keyword evidence="1" id="KW-0001">2Fe-2S</keyword>
<sequence>MCVNRRQVAMSDPVDVTVDADDESESVRIHDDGGEVEAGDATVRFSFSGTGDDVQSSGDDEQSPDDNDDGDEPRRIVDLDSVPTDSTLVFEARDGRRGVNCILHRSGDAVAAWRNSCPHQPEVPLDPGRGAIVRGDQLVCHKHGAQFEPDDGVCTHGPCAGDALDSIEISVRDGDVYLTDERFERADRR</sequence>
<dbReference type="Proteomes" id="UP000011659">
    <property type="component" value="Unassembled WGS sequence"/>
</dbReference>
<evidence type="ECO:0000256" key="3">
    <source>
        <dbReference type="ARBA" id="ARBA00023004"/>
    </source>
</evidence>
<evidence type="ECO:0000256" key="2">
    <source>
        <dbReference type="ARBA" id="ARBA00022723"/>
    </source>
</evidence>
<dbReference type="PROSITE" id="PS51296">
    <property type="entry name" value="RIESKE"/>
    <property type="match status" value="1"/>
</dbReference>
<organism evidence="7 8">
    <name type="scientific">Haloarcula marismortui ATCC 33800</name>
    <dbReference type="NCBI Taxonomy" id="662476"/>
    <lineage>
        <taxon>Archaea</taxon>
        <taxon>Methanobacteriati</taxon>
        <taxon>Methanobacteriota</taxon>
        <taxon>Stenosarchaea group</taxon>
        <taxon>Halobacteria</taxon>
        <taxon>Halobacteriales</taxon>
        <taxon>Haloarculaceae</taxon>
        <taxon>Haloarcula</taxon>
    </lineage>
</organism>
<reference evidence="7 8" key="1">
    <citation type="journal article" date="2014" name="PLoS Genet.">
        <title>Phylogenetically driven sequencing of extremely halophilic archaea reveals strategies for static and dynamic osmo-response.</title>
        <authorList>
            <person name="Becker E.A."/>
            <person name="Seitzer P.M."/>
            <person name="Tritt A."/>
            <person name="Larsen D."/>
            <person name="Krusor M."/>
            <person name="Yao A.I."/>
            <person name="Wu D."/>
            <person name="Madern D."/>
            <person name="Eisen J.A."/>
            <person name="Darling A.E."/>
            <person name="Facciotti M.T."/>
        </authorList>
    </citation>
    <scope>NUCLEOTIDE SEQUENCE [LARGE SCALE GENOMIC DNA]</scope>
    <source>
        <strain evidence="7 8">ATCC 33800</strain>
    </source>
</reference>
<dbReference type="AlphaFoldDB" id="M0K3A6"/>
<evidence type="ECO:0000313" key="8">
    <source>
        <dbReference type="Proteomes" id="UP000011659"/>
    </source>
</evidence>
<dbReference type="GO" id="GO:0051537">
    <property type="term" value="F:2 iron, 2 sulfur cluster binding"/>
    <property type="evidence" value="ECO:0007669"/>
    <property type="project" value="UniProtKB-KW"/>
</dbReference>
<dbReference type="PANTHER" id="PTHR40261">
    <property type="match status" value="1"/>
</dbReference>
<keyword evidence="8" id="KW-1185">Reference proteome</keyword>
<dbReference type="SUPFAM" id="SSF50022">
    <property type="entry name" value="ISP domain"/>
    <property type="match status" value="1"/>
</dbReference>
<comment type="caution">
    <text evidence="7">The sequence shown here is derived from an EMBL/GenBank/DDBJ whole genome shotgun (WGS) entry which is preliminary data.</text>
</comment>
<dbReference type="InterPro" id="IPR017941">
    <property type="entry name" value="Rieske_2Fe-2S"/>
</dbReference>
<evidence type="ECO:0000259" key="6">
    <source>
        <dbReference type="PROSITE" id="PS51296"/>
    </source>
</evidence>
<evidence type="ECO:0000313" key="7">
    <source>
        <dbReference type="EMBL" id="EMA14589.1"/>
    </source>
</evidence>
<dbReference type="Gene3D" id="2.102.10.10">
    <property type="entry name" value="Rieske [2Fe-2S] iron-sulphur domain"/>
    <property type="match status" value="1"/>
</dbReference>
<dbReference type="PATRIC" id="fig|662476.7.peg.1352"/>
<evidence type="ECO:0000256" key="5">
    <source>
        <dbReference type="SAM" id="MobiDB-lite"/>
    </source>
</evidence>
<keyword evidence="3" id="KW-0408">Iron</keyword>
<keyword evidence="4" id="KW-0411">Iron-sulfur</keyword>
<dbReference type="GO" id="GO:0046872">
    <property type="term" value="F:metal ion binding"/>
    <property type="evidence" value="ECO:0007669"/>
    <property type="project" value="UniProtKB-KW"/>
</dbReference>
<keyword evidence="2" id="KW-0479">Metal-binding</keyword>
<feature type="domain" description="Rieske" evidence="6">
    <location>
        <begin position="74"/>
        <end position="178"/>
    </location>
</feature>